<keyword evidence="2" id="KW-1185">Reference proteome</keyword>
<proteinExistence type="predicted"/>
<dbReference type="Proteomes" id="UP000654395">
    <property type="component" value="Unassembled WGS sequence"/>
</dbReference>
<name>A0A852KEM5_UROIN</name>
<dbReference type="InterPro" id="IPR016024">
    <property type="entry name" value="ARM-type_fold"/>
</dbReference>
<dbReference type="InterPro" id="IPR011989">
    <property type="entry name" value="ARM-like"/>
</dbReference>
<protein>
    <submittedName>
        <fullName evidence="1">TGRM2 protein</fullName>
    </submittedName>
</protein>
<dbReference type="Gene3D" id="1.25.10.10">
    <property type="entry name" value="Leucine-rich Repeat Variant"/>
    <property type="match status" value="1"/>
</dbReference>
<reference evidence="1" key="1">
    <citation type="submission" date="2020-02" db="EMBL/GenBank/DDBJ databases">
        <title>Bird 10,000 Genomes (B10K) Project - Family phase.</title>
        <authorList>
            <person name="Zhang G."/>
        </authorList>
    </citation>
    <scope>NUCLEOTIDE SEQUENCE</scope>
    <source>
        <strain evidence="1">B10K-DU-030-59</strain>
    </source>
</reference>
<gene>
    <name evidence="1" type="primary">Togaram2_1</name>
    <name evidence="1" type="ORF">UROIND_R01561</name>
</gene>
<dbReference type="EMBL" id="WBNH01001580">
    <property type="protein sequence ID" value="NXX75225.1"/>
    <property type="molecule type" value="Genomic_DNA"/>
</dbReference>
<dbReference type="AlphaFoldDB" id="A0A852KEM5"/>
<evidence type="ECO:0000313" key="1">
    <source>
        <dbReference type="EMBL" id="NXX75225.1"/>
    </source>
</evidence>
<feature type="non-terminal residue" evidence="1">
    <location>
        <position position="1"/>
    </location>
</feature>
<dbReference type="OrthoDB" id="63891at2759"/>
<evidence type="ECO:0000313" key="2">
    <source>
        <dbReference type="Proteomes" id="UP000654395"/>
    </source>
</evidence>
<sequence length="107" mass="12127">TQDESEKLHELCKLLTDKVYQTRMEGVALLQDYCNTSPSFVSTNILRIFDVFVPRLQDCHKKIIQKALEILALMVPVLKDALQSVLFPVIVAVINNLNSKHLGIYDA</sequence>
<comment type="caution">
    <text evidence="1">The sequence shown here is derived from an EMBL/GenBank/DDBJ whole genome shotgun (WGS) entry which is preliminary data.</text>
</comment>
<feature type="non-terminal residue" evidence="1">
    <location>
        <position position="107"/>
    </location>
</feature>
<dbReference type="SUPFAM" id="SSF48371">
    <property type="entry name" value="ARM repeat"/>
    <property type="match status" value="1"/>
</dbReference>
<organism evidence="1 2">
    <name type="scientific">Urocolius indicus</name>
    <name type="common">Red-faced mousebird</name>
    <name type="synonym">Colius indicus</name>
    <dbReference type="NCBI Taxonomy" id="458196"/>
    <lineage>
        <taxon>Eukaryota</taxon>
        <taxon>Metazoa</taxon>
        <taxon>Chordata</taxon>
        <taxon>Craniata</taxon>
        <taxon>Vertebrata</taxon>
        <taxon>Euteleostomi</taxon>
        <taxon>Archelosauria</taxon>
        <taxon>Archosauria</taxon>
        <taxon>Dinosauria</taxon>
        <taxon>Saurischia</taxon>
        <taxon>Theropoda</taxon>
        <taxon>Coelurosauria</taxon>
        <taxon>Aves</taxon>
        <taxon>Neognathae</taxon>
        <taxon>Neoaves</taxon>
        <taxon>Telluraves</taxon>
        <taxon>Coraciimorphae</taxon>
        <taxon>Coliiformes</taxon>
        <taxon>Coliidae</taxon>
        <taxon>Urocolius</taxon>
    </lineage>
</organism>
<accession>A0A852KEM5</accession>